<organism evidence="2 3">
    <name type="scientific">Aspergillus brasiliensis (strain CBS 101740 / IMI 381727 / IBT 21946)</name>
    <dbReference type="NCBI Taxonomy" id="767769"/>
    <lineage>
        <taxon>Eukaryota</taxon>
        <taxon>Fungi</taxon>
        <taxon>Dikarya</taxon>
        <taxon>Ascomycota</taxon>
        <taxon>Pezizomycotina</taxon>
        <taxon>Eurotiomycetes</taxon>
        <taxon>Eurotiomycetidae</taxon>
        <taxon>Eurotiales</taxon>
        <taxon>Aspergillaceae</taxon>
        <taxon>Aspergillus</taxon>
        <taxon>Aspergillus subgen. Circumdati</taxon>
    </lineage>
</organism>
<evidence type="ECO:0000256" key="1">
    <source>
        <dbReference type="SAM" id="MobiDB-lite"/>
    </source>
</evidence>
<accession>A0A1L9V232</accession>
<dbReference type="RefSeq" id="XP_067485116.1">
    <property type="nucleotide sequence ID" value="XM_067623656.1"/>
</dbReference>
<evidence type="ECO:0000313" key="2">
    <source>
        <dbReference type="EMBL" id="OJJ77869.1"/>
    </source>
</evidence>
<sequence>MVCRRCLLGISALLRLGWLGLPFWSRWKRAFNKKESIESSLCLVVVRTQTGRDKASCDKAHDIGGGGSGQSADREPRAIWNWIGEATIVRRFLLEAH</sequence>
<feature type="region of interest" description="Disordered" evidence="1">
    <location>
        <begin position="51"/>
        <end position="73"/>
    </location>
</feature>
<name>A0A1L9V232_ASPBC</name>
<feature type="compositionally biased region" description="Basic and acidic residues" evidence="1">
    <location>
        <begin position="51"/>
        <end position="62"/>
    </location>
</feature>
<dbReference type="EMBL" id="KV878679">
    <property type="protein sequence ID" value="OJJ77869.1"/>
    <property type="molecule type" value="Genomic_DNA"/>
</dbReference>
<evidence type="ECO:0000313" key="3">
    <source>
        <dbReference type="Proteomes" id="UP000184499"/>
    </source>
</evidence>
<gene>
    <name evidence="2" type="ORF">ASPBRDRAFT_37099</name>
</gene>
<protein>
    <submittedName>
        <fullName evidence="2">Uncharacterized protein</fullName>
    </submittedName>
</protein>
<reference evidence="3" key="1">
    <citation type="journal article" date="2017" name="Genome Biol.">
        <title>Comparative genomics reveals high biological diversity and specific adaptations in the industrially and medically important fungal genus Aspergillus.</title>
        <authorList>
            <person name="de Vries R.P."/>
            <person name="Riley R."/>
            <person name="Wiebenga A."/>
            <person name="Aguilar-Osorio G."/>
            <person name="Amillis S."/>
            <person name="Uchima C.A."/>
            <person name="Anderluh G."/>
            <person name="Asadollahi M."/>
            <person name="Askin M."/>
            <person name="Barry K."/>
            <person name="Battaglia E."/>
            <person name="Bayram O."/>
            <person name="Benocci T."/>
            <person name="Braus-Stromeyer S.A."/>
            <person name="Caldana C."/>
            <person name="Canovas D."/>
            <person name="Cerqueira G.C."/>
            <person name="Chen F."/>
            <person name="Chen W."/>
            <person name="Choi C."/>
            <person name="Clum A."/>
            <person name="Dos Santos R.A."/>
            <person name="Damasio A.R."/>
            <person name="Diallinas G."/>
            <person name="Emri T."/>
            <person name="Fekete E."/>
            <person name="Flipphi M."/>
            <person name="Freyberg S."/>
            <person name="Gallo A."/>
            <person name="Gournas C."/>
            <person name="Habgood R."/>
            <person name="Hainaut M."/>
            <person name="Harispe M.L."/>
            <person name="Henrissat B."/>
            <person name="Hilden K.S."/>
            <person name="Hope R."/>
            <person name="Hossain A."/>
            <person name="Karabika E."/>
            <person name="Karaffa L."/>
            <person name="Karanyi Z."/>
            <person name="Krasevec N."/>
            <person name="Kuo A."/>
            <person name="Kusch H."/>
            <person name="LaButti K."/>
            <person name="Lagendijk E.L."/>
            <person name="Lapidus A."/>
            <person name="Levasseur A."/>
            <person name="Lindquist E."/>
            <person name="Lipzen A."/>
            <person name="Logrieco A.F."/>
            <person name="MacCabe A."/>
            <person name="Maekelae M.R."/>
            <person name="Malavazi I."/>
            <person name="Melin P."/>
            <person name="Meyer V."/>
            <person name="Mielnichuk N."/>
            <person name="Miskei M."/>
            <person name="Molnar A.P."/>
            <person name="Mule G."/>
            <person name="Ngan C.Y."/>
            <person name="Orejas M."/>
            <person name="Orosz E."/>
            <person name="Ouedraogo J.P."/>
            <person name="Overkamp K.M."/>
            <person name="Park H.-S."/>
            <person name="Perrone G."/>
            <person name="Piumi F."/>
            <person name="Punt P.J."/>
            <person name="Ram A.F."/>
            <person name="Ramon A."/>
            <person name="Rauscher S."/>
            <person name="Record E."/>
            <person name="Riano-Pachon D.M."/>
            <person name="Robert V."/>
            <person name="Roehrig J."/>
            <person name="Ruller R."/>
            <person name="Salamov A."/>
            <person name="Salih N.S."/>
            <person name="Samson R.A."/>
            <person name="Sandor E."/>
            <person name="Sanguinetti M."/>
            <person name="Schuetze T."/>
            <person name="Sepcic K."/>
            <person name="Shelest E."/>
            <person name="Sherlock G."/>
            <person name="Sophianopoulou V."/>
            <person name="Squina F.M."/>
            <person name="Sun H."/>
            <person name="Susca A."/>
            <person name="Todd R.B."/>
            <person name="Tsang A."/>
            <person name="Unkles S.E."/>
            <person name="van de Wiele N."/>
            <person name="van Rossen-Uffink D."/>
            <person name="Oliveira J.V."/>
            <person name="Vesth T.C."/>
            <person name="Visser J."/>
            <person name="Yu J.-H."/>
            <person name="Zhou M."/>
            <person name="Andersen M.R."/>
            <person name="Archer D.B."/>
            <person name="Baker S.E."/>
            <person name="Benoit I."/>
            <person name="Brakhage A.A."/>
            <person name="Braus G.H."/>
            <person name="Fischer R."/>
            <person name="Frisvad J.C."/>
            <person name="Goldman G.H."/>
            <person name="Houbraken J."/>
            <person name="Oakley B."/>
            <person name="Pocsi I."/>
            <person name="Scazzocchio C."/>
            <person name="Seiboth B."/>
            <person name="vanKuyk P.A."/>
            <person name="Wortman J."/>
            <person name="Dyer P.S."/>
            <person name="Grigoriev I.V."/>
        </authorList>
    </citation>
    <scope>NUCLEOTIDE SEQUENCE [LARGE SCALE GENOMIC DNA]</scope>
    <source>
        <strain evidence="3">CBS 101740 / IMI 381727 / IBT 21946</strain>
    </source>
</reference>
<proteinExistence type="predicted"/>
<keyword evidence="3" id="KW-1185">Reference proteome</keyword>
<dbReference type="AlphaFoldDB" id="A0A1L9V232"/>
<dbReference type="Proteomes" id="UP000184499">
    <property type="component" value="Unassembled WGS sequence"/>
</dbReference>
<dbReference type="VEuPathDB" id="FungiDB:ASPBRDRAFT_37099"/>
<dbReference type="GeneID" id="93576144"/>